<reference evidence="2 3" key="1">
    <citation type="submission" date="2019-04" db="EMBL/GenBank/DDBJ databases">
        <title>A pseudo-fructophilic Leuconostoc citreum strain F192-5 isolated from peel of satsuma mandarin: the first report for isolation and characterization of strain-dependent fructophilic-like characteristics.</title>
        <authorList>
            <person name="Maeno S."/>
            <person name="Tanizawa Y."/>
            <person name="Kajikawa A."/>
            <person name="Kanesaki Y."/>
            <person name="Kubota E."/>
            <person name="Arita M."/>
            <person name="Leon D."/>
            <person name="Endo A."/>
        </authorList>
    </citation>
    <scope>NUCLEOTIDE SEQUENCE [LARGE SCALE GENOMIC DNA]</scope>
    <source>
        <strain evidence="2 3">F192-5</strain>
    </source>
</reference>
<accession>A0A5A5TZW1</accession>
<evidence type="ECO:0000256" key="1">
    <source>
        <dbReference type="ARBA" id="ARBA00006479"/>
    </source>
</evidence>
<name>A0A5A5TZW1_LEUCI</name>
<gene>
    <name evidence="2" type="ORF">LCIT_16030</name>
</gene>
<comment type="similarity">
    <text evidence="1">Belongs to the ROK (NagC/XylR) family.</text>
</comment>
<dbReference type="Gene3D" id="3.30.420.40">
    <property type="match status" value="2"/>
</dbReference>
<comment type="caution">
    <text evidence="2">The sequence shown here is derived from an EMBL/GenBank/DDBJ whole genome shotgun (WGS) entry which is preliminary data.</text>
</comment>
<proteinExistence type="inferred from homology"/>
<dbReference type="Proteomes" id="UP000323274">
    <property type="component" value="Unassembled WGS sequence"/>
</dbReference>
<evidence type="ECO:0000313" key="2">
    <source>
        <dbReference type="EMBL" id="GDZ84361.1"/>
    </source>
</evidence>
<sequence length="301" mass="32734">MNRNYLAIDIGGTNLKYGIIDRAGRLIEKHSVTTEATDREAFLAQLSAIVTQYRDQIKGVGISVPGTVKHPDDTIYGGGALRFLDQVNLATVLNLPVPVSVENDGKAAALAELWLGHLKGVENGAAVVLGTGVGGGLIFNRQLYSGTHFQAGELSFLFDTRNLGDIHHSIGWRGSAVHMIERVASALNLADQHDGYAVFEAINKRDKIAWPLFEDYAKEIAHLIYNLQTIIDVDRIVIGGGISAQKIVTEIIQSAYDEMFHSNEMVAAVLTPAEIRASKFANDANLYGAIYHLLLKINAEV</sequence>
<dbReference type="PANTHER" id="PTHR18964">
    <property type="entry name" value="ROK (REPRESSOR, ORF, KINASE) FAMILY"/>
    <property type="match status" value="1"/>
</dbReference>
<dbReference type="CDD" id="cd24152">
    <property type="entry name" value="ASKHA_NBD_ROK-like"/>
    <property type="match status" value="1"/>
</dbReference>
<dbReference type="Pfam" id="PF00480">
    <property type="entry name" value="ROK"/>
    <property type="match status" value="2"/>
</dbReference>
<dbReference type="InterPro" id="IPR043129">
    <property type="entry name" value="ATPase_NBD"/>
</dbReference>
<dbReference type="InterPro" id="IPR000600">
    <property type="entry name" value="ROK"/>
</dbReference>
<organism evidence="2 3">
    <name type="scientific">Leuconostoc citreum</name>
    <dbReference type="NCBI Taxonomy" id="33964"/>
    <lineage>
        <taxon>Bacteria</taxon>
        <taxon>Bacillati</taxon>
        <taxon>Bacillota</taxon>
        <taxon>Bacilli</taxon>
        <taxon>Lactobacillales</taxon>
        <taxon>Lactobacillaceae</taxon>
        <taxon>Leuconostoc</taxon>
    </lineage>
</organism>
<dbReference type="EMBL" id="BJJW01000010">
    <property type="protein sequence ID" value="GDZ84361.1"/>
    <property type="molecule type" value="Genomic_DNA"/>
</dbReference>
<dbReference type="RefSeq" id="WP_149334708.1">
    <property type="nucleotide sequence ID" value="NZ_BJJW01000010.1"/>
</dbReference>
<dbReference type="PANTHER" id="PTHR18964:SF170">
    <property type="entry name" value="SUGAR KINASE"/>
    <property type="match status" value="1"/>
</dbReference>
<evidence type="ECO:0000313" key="3">
    <source>
        <dbReference type="Proteomes" id="UP000323274"/>
    </source>
</evidence>
<dbReference type="AlphaFoldDB" id="A0A5A5TZW1"/>
<dbReference type="SUPFAM" id="SSF53067">
    <property type="entry name" value="Actin-like ATPase domain"/>
    <property type="match status" value="1"/>
</dbReference>
<protein>
    <submittedName>
        <fullName evidence="2">Transcriptional regulator</fullName>
    </submittedName>
</protein>